<evidence type="ECO:0000313" key="2">
    <source>
        <dbReference type="Proteomes" id="UP000887013"/>
    </source>
</evidence>
<dbReference type="Proteomes" id="UP000887013">
    <property type="component" value="Unassembled WGS sequence"/>
</dbReference>
<reference evidence="1" key="1">
    <citation type="submission" date="2020-08" db="EMBL/GenBank/DDBJ databases">
        <title>Multicomponent nature underlies the extraordinary mechanical properties of spider dragline silk.</title>
        <authorList>
            <person name="Kono N."/>
            <person name="Nakamura H."/>
            <person name="Mori M."/>
            <person name="Yoshida Y."/>
            <person name="Ohtoshi R."/>
            <person name="Malay A.D."/>
            <person name="Moran D.A.P."/>
            <person name="Tomita M."/>
            <person name="Numata K."/>
            <person name="Arakawa K."/>
        </authorList>
    </citation>
    <scope>NUCLEOTIDE SEQUENCE</scope>
</reference>
<gene>
    <name evidence="1" type="ORF">NPIL_525021</name>
</gene>
<protein>
    <submittedName>
        <fullName evidence="1">Uncharacterized protein</fullName>
    </submittedName>
</protein>
<keyword evidence="2" id="KW-1185">Reference proteome</keyword>
<organism evidence="1 2">
    <name type="scientific">Nephila pilipes</name>
    <name type="common">Giant wood spider</name>
    <name type="synonym">Nephila maculata</name>
    <dbReference type="NCBI Taxonomy" id="299642"/>
    <lineage>
        <taxon>Eukaryota</taxon>
        <taxon>Metazoa</taxon>
        <taxon>Ecdysozoa</taxon>
        <taxon>Arthropoda</taxon>
        <taxon>Chelicerata</taxon>
        <taxon>Arachnida</taxon>
        <taxon>Araneae</taxon>
        <taxon>Araneomorphae</taxon>
        <taxon>Entelegynae</taxon>
        <taxon>Araneoidea</taxon>
        <taxon>Nephilidae</taxon>
        <taxon>Nephila</taxon>
    </lineage>
</organism>
<dbReference type="AlphaFoldDB" id="A0A8X6NPI1"/>
<comment type="caution">
    <text evidence="1">The sequence shown here is derived from an EMBL/GenBank/DDBJ whole genome shotgun (WGS) entry which is preliminary data.</text>
</comment>
<sequence>MVATTLRNAIKHEVKNSRIHKYSLSRRRMIYGAQLTAQFTISDCSGLVAVRRHMQRLLKWVVKYLLGEPLTLRRQLVGSSHWPEPLIYYEGGQWIGIFRRKSDERLNEEVFFYYFLL</sequence>
<proteinExistence type="predicted"/>
<name>A0A8X6NPI1_NEPPI</name>
<evidence type="ECO:0000313" key="1">
    <source>
        <dbReference type="EMBL" id="GFT25691.1"/>
    </source>
</evidence>
<accession>A0A8X6NPI1</accession>
<dbReference type="EMBL" id="BMAW01060325">
    <property type="protein sequence ID" value="GFT25691.1"/>
    <property type="molecule type" value="Genomic_DNA"/>
</dbReference>